<dbReference type="AlphaFoldDB" id="L8HID1"/>
<accession>L8HID1</accession>
<name>L8HID1_ACACF</name>
<evidence type="ECO:0000313" key="4">
    <source>
        <dbReference type="Proteomes" id="UP000011083"/>
    </source>
</evidence>
<dbReference type="InterPro" id="IPR011993">
    <property type="entry name" value="PH-like_dom_sf"/>
</dbReference>
<gene>
    <name evidence="3" type="ORF">ACA1_301560</name>
</gene>
<evidence type="ECO:0000256" key="1">
    <source>
        <dbReference type="SAM" id="MobiDB-lite"/>
    </source>
</evidence>
<dbReference type="SMART" id="SM00233">
    <property type="entry name" value="PH"/>
    <property type="match status" value="1"/>
</dbReference>
<dbReference type="KEGG" id="acan:ACA1_301560"/>
<evidence type="ECO:0000259" key="2">
    <source>
        <dbReference type="PROSITE" id="PS50003"/>
    </source>
</evidence>
<dbReference type="PANTHER" id="PTHR14336">
    <property type="entry name" value="TANDEM PH DOMAIN CONTAINING PROTEIN"/>
    <property type="match status" value="1"/>
</dbReference>
<feature type="domain" description="PH" evidence="2">
    <location>
        <begin position="54"/>
        <end position="184"/>
    </location>
</feature>
<dbReference type="PROSITE" id="PS50003">
    <property type="entry name" value="PH_DOMAIN"/>
    <property type="match status" value="1"/>
</dbReference>
<dbReference type="RefSeq" id="XP_004356984.1">
    <property type="nucleotide sequence ID" value="XM_004356929.1"/>
</dbReference>
<dbReference type="SUPFAM" id="SSF50729">
    <property type="entry name" value="PH domain-like"/>
    <property type="match status" value="1"/>
</dbReference>
<dbReference type="VEuPathDB" id="AmoebaDB:ACA1_301560"/>
<organism evidence="3 4">
    <name type="scientific">Acanthamoeba castellanii (strain ATCC 30010 / Neff)</name>
    <dbReference type="NCBI Taxonomy" id="1257118"/>
    <lineage>
        <taxon>Eukaryota</taxon>
        <taxon>Amoebozoa</taxon>
        <taxon>Discosea</taxon>
        <taxon>Longamoebia</taxon>
        <taxon>Centramoebida</taxon>
        <taxon>Acanthamoebidae</taxon>
        <taxon>Acanthamoeba</taxon>
    </lineage>
</organism>
<dbReference type="OrthoDB" id="185175at2759"/>
<dbReference type="Proteomes" id="UP000011083">
    <property type="component" value="Unassembled WGS sequence"/>
</dbReference>
<dbReference type="Gene3D" id="2.30.29.30">
    <property type="entry name" value="Pleckstrin-homology domain (PH domain)/Phosphotyrosine-binding domain (PTB)"/>
    <property type="match status" value="1"/>
</dbReference>
<dbReference type="InterPro" id="IPR001849">
    <property type="entry name" value="PH_domain"/>
</dbReference>
<feature type="region of interest" description="Disordered" evidence="1">
    <location>
        <begin position="32"/>
        <end position="53"/>
    </location>
</feature>
<dbReference type="GeneID" id="14926002"/>
<protein>
    <submittedName>
        <fullName evidence="3">PH domain containing protein</fullName>
    </submittedName>
</protein>
<dbReference type="InterPro" id="IPR051707">
    <property type="entry name" value="PI-Interact_SigTrans_Reg"/>
</dbReference>
<keyword evidence="4" id="KW-1185">Reference proteome</keyword>
<reference evidence="3 4" key="1">
    <citation type="journal article" date="2013" name="Genome Biol.">
        <title>Genome of Acanthamoeba castellanii highlights extensive lateral gene transfer and early evolution of tyrosine kinase signaling.</title>
        <authorList>
            <person name="Clarke M."/>
            <person name="Lohan A.J."/>
            <person name="Liu B."/>
            <person name="Lagkouvardos I."/>
            <person name="Roy S."/>
            <person name="Zafar N."/>
            <person name="Bertelli C."/>
            <person name="Schilde C."/>
            <person name="Kianianmomeni A."/>
            <person name="Burglin T.R."/>
            <person name="Frech C."/>
            <person name="Turcotte B."/>
            <person name="Kopec K.O."/>
            <person name="Synnott J.M."/>
            <person name="Choo C."/>
            <person name="Paponov I."/>
            <person name="Finkler A."/>
            <person name="Soon Heng Tan C."/>
            <person name="Hutchins A.P."/>
            <person name="Weinmeier T."/>
            <person name="Rattei T."/>
            <person name="Chu J.S."/>
            <person name="Gimenez G."/>
            <person name="Irimia M."/>
            <person name="Rigden D.J."/>
            <person name="Fitzpatrick D.A."/>
            <person name="Lorenzo-Morales J."/>
            <person name="Bateman A."/>
            <person name="Chiu C.H."/>
            <person name="Tang P."/>
            <person name="Hegemann P."/>
            <person name="Fromm H."/>
            <person name="Raoult D."/>
            <person name="Greub G."/>
            <person name="Miranda-Saavedra D."/>
            <person name="Chen N."/>
            <person name="Nash P."/>
            <person name="Ginger M.L."/>
            <person name="Horn M."/>
            <person name="Schaap P."/>
            <person name="Caler L."/>
            <person name="Loftus B."/>
        </authorList>
    </citation>
    <scope>NUCLEOTIDE SEQUENCE [LARGE SCALE GENOMIC DNA]</scope>
    <source>
        <strain evidence="3 4">Neff</strain>
    </source>
</reference>
<dbReference type="Pfam" id="PF00169">
    <property type="entry name" value="PH"/>
    <property type="match status" value="1"/>
</dbReference>
<evidence type="ECO:0000313" key="3">
    <source>
        <dbReference type="EMBL" id="ELR24965.1"/>
    </source>
</evidence>
<proteinExistence type="predicted"/>
<sequence length="194" mass="21338">MAEALVEVGIRLGAALVEVGVGLWDDQKRKEKKEAGAVTTTADPETGRAQPPAGSAMAGYFIKEGHVRKTWKRRWFVLKGSTVTYYKTEKDKGARGKIKLKKARVYVTTRHTDKVYGACAGKGSEVNAYLVDLWPSGGGVERECVVIEDTRYGKTFHFFPCCQTKAAEGRQIQEWLGVVEECGGSVVQGPPRKQ</sequence>
<dbReference type="EMBL" id="KB007808">
    <property type="protein sequence ID" value="ELR24965.1"/>
    <property type="molecule type" value="Genomic_DNA"/>
</dbReference>